<comment type="subcellular location">
    <subcellularLocation>
        <location evidence="1">Cell membrane</location>
        <topology evidence="1">Multi-pass membrane protein</topology>
    </subcellularLocation>
</comment>
<keyword evidence="6" id="KW-0472">Membrane</keyword>
<evidence type="ECO:0000256" key="3">
    <source>
        <dbReference type="ARBA" id="ARBA00022475"/>
    </source>
</evidence>
<keyword evidence="4" id="KW-0812">Transmembrane</keyword>
<evidence type="ECO:0000256" key="6">
    <source>
        <dbReference type="ARBA" id="ARBA00023136"/>
    </source>
</evidence>
<reference evidence="9" key="1">
    <citation type="journal article" date="2014" name="Genome Biol.">
        <title>Genome analysis of a major urban malaria vector mosquito, Anopheles stephensi.</title>
        <authorList>
            <person name="Jiang X."/>
            <person name="Peery A."/>
            <person name="Hall A.B."/>
            <person name="Sharma A."/>
            <person name="Chen X.G."/>
            <person name="Waterhouse R.M."/>
            <person name="Komissarov A."/>
            <person name="Riehle M.M."/>
            <person name="Shouche Y."/>
            <person name="Sharakhova M.V."/>
            <person name="Lawson D."/>
            <person name="Pakpour N."/>
            <person name="Arensburger P."/>
            <person name="Davidson V.L."/>
            <person name="Eiglmeier K."/>
            <person name="Emrich S."/>
            <person name="George P."/>
            <person name="Kennedy R.C."/>
            <person name="Mane S.P."/>
            <person name="Maslen G."/>
            <person name="Oringanje C."/>
            <person name="Qi Y."/>
            <person name="Settlage R."/>
            <person name="Tojo M."/>
            <person name="Tubio J.M."/>
            <person name="Unger M.F."/>
            <person name="Wang B."/>
            <person name="Vernick K.D."/>
            <person name="Ribeiro J.M."/>
            <person name="James A.A."/>
            <person name="Michel K."/>
            <person name="Riehle M.A."/>
            <person name="Luckhart S."/>
            <person name="Sharakhov I.V."/>
            <person name="Tu Z."/>
        </authorList>
    </citation>
    <scope>NUCLEOTIDE SEQUENCE [LARGE SCALE GENOMIC DNA]</scope>
    <source>
        <strain evidence="9">Indian</strain>
    </source>
</reference>
<keyword evidence="5" id="KW-1133">Transmembrane helix</keyword>
<evidence type="ECO:0000256" key="4">
    <source>
        <dbReference type="ARBA" id="ARBA00022692"/>
    </source>
</evidence>
<evidence type="ECO:0000256" key="5">
    <source>
        <dbReference type="ARBA" id="ARBA00022989"/>
    </source>
</evidence>
<accession>A0A182YKD2</accession>
<dbReference type="PANTHER" id="PTHR21421:SF29">
    <property type="entry name" value="GUSTATORY RECEPTOR 5A FOR TREHALOSE-RELATED"/>
    <property type="match status" value="1"/>
</dbReference>
<reference evidence="8" key="2">
    <citation type="submission" date="2020-05" db="UniProtKB">
        <authorList>
            <consortium name="EnsemblMetazoa"/>
        </authorList>
    </citation>
    <scope>IDENTIFICATION</scope>
    <source>
        <strain evidence="8">Indian</strain>
    </source>
</reference>
<dbReference type="AlphaFoldDB" id="A0A182YKD2"/>
<dbReference type="GO" id="GO:0033041">
    <property type="term" value="F:sweet taste receptor activity"/>
    <property type="evidence" value="ECO:0007669"/>
    <property type="project" value="TreeGrafter"/>
</dbReference>
<dbReference type="VEuPathDB" id="VectorBase:ASTEI20_036920"/>
<evidence type="ECO:0000313" key="8">
    <source>
        <dbReference type="EnsemblMetazoa" id="ASTEI08918-PA"/>
    </source>
</evidence>
<keyword evidence="9" id="KW-1185">Reference proteome</keyword>
<protein>
    <submittedName>
        <fullName evidence="8">Uncharacterized protein</fullName>
    </submittedName>
</protein>
<name>A0A182YKD2_ANOST</name>
<organism evidence="8 9">
    <name type="scientific">Anopheles stephensi</name>
    <name type="common">Indo-Pakistan malaria mosquito</name>
    <dbReference type="NCBI Taxonomy" id="30069"/>
    <lineage>
        <taxon>Eukaryota</taxon>
        <taxon>Metazoa</taxon>
        <taxon>Ecdysozoa</taxon>
        <taxon>Arthropoda</taxon>
        <taxon>Hexapoda</taxon>
        <taxon>Insecta</taxon>
        <taxon>Pterygota</taxon>
        <taxon>Neoptera</taxon>
        <taxon>Endopterygota</taxon>
        <taxon>Diptera</taxon>
        <taxon>Nematocera</taxon>
        <taxon>Culicoidea</taxon>
        <taxon>Culicidae</taxon>
        <taxon>Anophelinae</taxon>
        <taxon>Anopheles</taxon>
    </lineage>
</organism>
<dbReference type="Proteomes" id="UP000076408">
    <property type="component" value="Unassembled WGS sequence"/>
</dbReference>
<dbReference type="VEuPathDB" id="VectorBase:ASTEI20_040077"/>
<evidence type="ECO:0000256" key="7">
    <source>
        <dbReference type="ARBA" id="ARBA00023170"/>
    </source>
</evidence>
<evidence type="ECO:0000256" key="2">
    <source>
        <dbReference type="ARBA" id="ARBA00005327"/>
    </source>
</evidence>
<dbReference type="GO" id="GO:0005886">
    <property type="term" value="C:plasma membrane"/>
    <property type="evidence" value="ECO:0007669"/>
    <property type="project" value="UniProtKB-SubCell"/>
</dbReference>
<evidence type="ECO:0000313" key="9">
    <source>
        <dbReference type="Proteomes" id="UP000076408"/>
    </source>
</evidence>
<keyword evidence="7" id="KW-0675">Receptor</keyword>
<sequence length="1132" mass="132049">MVVIRTNGCKSTMEAPEIDDFHRAVRPFLLISQLFSLFPLRGLFGPTLQDIRFLCVNDATLGTAEISNIIYYALNISGAVMLLAIAVRWRTIMEKWRSLEETFLHPPYAERRFWSLKRVIAVIGSTMFVLALVEDVLHVAAVYYTNHQYFIRCHNSTPFWQLFYEREHPKFFHYVPYSLPAVLLLELTHKIFLYVWTFMDLFIIFVALGLSRRYEQFYRYAVRYKGRHVMGTVWLQLRLDYEQISRLVAYMERIMAPIVICTTASDLYFIFYQMFNSFQLSASFLAEVYFKFSLAFLIFRTLAMLLFASNIHVASLRPLEILRSTPMSCWTVDVQRFTQELLTSRSCLSGYGFFFLNRSVILAMAGTLITYELVMLKEVIPSSEESDFLSWWFFTLNLLIAINFCVLARNWPQLISRWTQLEQSLPDQPRLSAAYRRNTRQIVLITLVLLASGLIEHVLSKPAGLHRAYRCPIPNLLEAHYKQAFPEMFSFVPYNAYIGFLAQTITSLLTVYWNYVDLFLICVSIGLRTNLAHVNEAIRGSEKMYHRDSFWKEQFAHYRQVVGLIRDVNSHIGVFIVISYSSNLFFICVQLVNVFQQNASLIVTTYFWYSLAHLIGRIVAVSLYGSAIHDEYYRTRSLFYNLPDGFNCSVEIAATVVTYELVLTQVNEAEAKNGDDNPCTLQIDELVCEKRKKMGFAVDEHHDTKPLIKPTWSTLLKRWCAAWLRWPKVPRRAVREDWMHNGTFHEAVSGVLMMAQLFSIMPVLGILAKDPRKLRFSYASGRAFYAYFCVVGIGFLTTMSIYFFASKRYHFQKMVTGFFYCYNLYAMYRFGRLAQKWPALMSKWTHVDDSLPPQKDLFERAVLVYRIKLCSIIVMTLSLSEHLLSIVAAVHYSNNCPAVHDPYEAFFKSNFAFVYYYFAYSTWRGFWTKFFNVICNFIWSYVDLFVIVVSMGLSHSFRRINAYLFLHKREKMSEQFWGEQRQKYRNVCDLVTTVDDHISAITMLSISNNLFFICVQILNMHTVYFWFNLIILIGRTLAVAMFAAEVNDESKRPIEVLRTIPRDGWCLEAKRFAEEVTTDTVALTGLKFFSMTRKLVLNVTGAIITYELVLIQFHKDEVSDVDLCKLKRMDTL</sequence>
<dbReference type="VEuPathDB" id="VectorBase:ASTE016021"/>
<dbReference type="STRING" id="30069.A0A182YKD2"/>
<keyword evidence="3" id="KW-1003">Cell membrane</keyword>
<dbReference type="Pfam" id="PF06151">
    <property type="entry name" value="Trehalose_recp"/>
    <property type="match status" value="3"/>
</dbReference>
<comment type="similarity">
    <text evidence="2">Belongs to the insect chemoreceptor superfamily. Gustatory receptor (GR) family. Gr5a subfamily.</text>
</comment>
<dbReference type="VEuPathDB" id="VectorBase:ASTEI08918"/>
<dbReference type="PANTHER" id="PTHR21421">
    <property type="entry name" value="GUSTATORY RECEPTOR"/>
    <property type="match status" value="1"/>
</dbReference>
<dbReference type="OMA" id="KESWCLE"/>
<proteinExistence type="inferred from homology"/>
<dbReference type="InterPro" id="IPR009318">
    <property type="entry name" value="Gustatory_rcpt"/>
</dbReference>
<dbReference type="VEuPathDB" id="VectorBase:ASTE016022"/>
<dbReference type="EnsemblMetazoa" id="ASTEI08918-RA">
    <property type="protein sequence ID" value="ASTEI08918-PA"/>
    <property type="gene ID" value="ASTEI08918"/>
</dbReference>
<evidence type="ECO:0000256" key="1">
    <source>
        <dbReference type="ARBA" id="ARBA00004651"/>
    </source>
</evidence>